<reference evidence="1 2" key="1">
    <citation type="journal article" date="2006" name="Int. J. Syst. Evol. Microbiol.">
        <title>Chryseobacterium piscium sp. nov., isolated from fish of the South Atlantic Ocean off South Africa.</title>
        <authorList>
            <person name="de Beer H."/>
            <person name="Hugo C.J."/>
            <person name="Jooste P.J."/>
            <person name="Vancanneyt M."/>
            <person name="Coenye T."/>
            <person name="Vandamme P."/>
        </authorList>
    </citation>
    <scope>NUCLEOTIDE SEQUENCE [LARGE SCALE GENOMIC DNA]</scope>
    <source>
        <strain evidence="1 2">CCUG 51923</strain>
    </source>
</reference>
<proteinExistence type="predicted"/>
<comment type="caution">
    <text evidence="1">The sequence shown here is derived from an EMBL/GenBank/DDBJ whole genome shotgun (WGS) entry which is preliminary data.</text>
</comment>
<gene>
    <name evidence="1" type="ORF">DRF62_03905</name>
</gene>
<evidence type="ECO:0000313" key="1">
    <source>
        <dbReference type="EMBL" id="REC56220.1"/>
    </source>
</evidence>
<organism evidence="1 2">
    <name type="scientific">Chryseobacterium piscium</name>
    <dbReference type="NCBI Taxonomy" id="333702"/>
    <lineage>
        <taxon>Bacteria</taxon>
        <taxon>Pseudomonadati</taxon>
        <taxon>Bacteroidota</taxon>
        <taxon>Flavobacteriia</taxon>
        <taxon>Flavobacteriales</taxon>
        <taxon>Weeksellaceae</taxon>
        <taxon>Chryseobacterium group</taxon>
        <taxon>Chryseobacterium</taxon>
    </lineage>
</organism>
<accession>A0A3D9BRT6</accession>
<name>A0A3D9BRT6_9FLAO</name>
<sequence>MKANLFKNFKTLKEKEDEKKLADDVKVDNVSVVEIPGEDLKIENELDISSGNITTNVNGNKEKTNDSITEAFSSKPVEKKRPIKKEILEARASLQENNKTKSETYSKKINIDQGKRTFTVFLKPDSLEFIKDLVFYKATAERQIFYNQSEAIIESLELIMPTYKSITPRPDFIREQEKTKKGGRKRNSDEVYDATTTIYIPGQYFDFIKDVTYNKVVEGNLYFKDWDLLESSITKLKKKYGDNIQPRPDYIREDEKLRGRKSKIDS</sequence>
<dbReference type="AlphaFoldDB" id="A0A3D9BRT6"/>
<keyword evidence="2" id="KW-1185">Reference proteome</keyword>
<evidence type="ECO:0000313" key="2">
    <source>
        <dbReference type="Proteomes" id="UP000256512"/>
    </source>
</evidence>
<protein>
    <submittedName>
        <fullName evidence="1">Uncharacterized protein</fullName>
    </submittedName>
</protein>
<dbReference type="Proteomes" id="UP000256512">
    <property type="component" value="Unassembled WGS sequence"/>
</dbReference>
<dbReference type="EMBL" id="QNVS01000007">
    <property type="protein sequence ID" value="REC56220.1"/>
    <property type="molecule type" value="Genomic_DNA"/>
</dbReference>
<dbReference type="RefSeq" id="WP_034751490.1">
    <property type="nucleotide sequence ID" value="NZ_QNVS01000007.1"/>
</dbReference>